<protein>
    <submittedName>
        <fullName evidence="1">Uncharacterized protein</fullName>
    </submittedName>
</protein>
<sequence length="268" mass="27768">MIAGKGFAIARARFTGLERPAMDRLPGIWPVVTQGLFGLAPLKPGKKIRPSGCDSGPGGIFLVPATSLAQQGMDLGIAVCGQVEPTMTGGRVQDHAFAVADRALRWPPRRAGMRAELLAAKGSLLALMLGLSLNDGVKSSLIGDVAAMAVEVGPLPVRQGFGEAPTAAEVMPPVSRGDHGIGGIADPGDGHAIGTATEFWDRERGGVAGRNSRVHATSASTASMSSPFSAAVSHSWVLIQPMLLRAPRSMTCAPPPNASNRGREQVWA</sequence>
<reference evidence="1" key="1">
    <citation type="submission" date="2016-10" db="EMBL/GenBank/DDBJ databases">
        <title>Sequence of Gallionella enrichment culture.</title>
        <authorList>
            <person name="Poehlein A."/>
            <person name="Muehling M."/>
            <person name="Daniel R."/>
        </authorList>
    </citation>
    <scope>NUCLEOTIDE SEQUENCE</scope>
</reference>
<gene>
    <name evidence="1" type="ORF">GALL_417540</name>
</gene>
<organism evidence="1">
    <name type="scientific">mine drainage metagenome</name>
    <dbReference type="NCBI Taxonomy" id="410659"/>
    <lineage>
        <taxon>unclassified sequences</taxon>
        <taxon>metagenomes</taxon>
        <taxon>ecological metagenomes</taxon>
    </lineage>
</organism>
<evidence type="ECO:0000313" key="1">
    <source>
        <dbReference type="EMBL" id="OIQ76568.1"/>
    </source>
</evidence>
<accession>A0A1J5Q006</accession>
<comment type="caution">
    <text evidence="1">The sequence shown here is derived from an EMBL/GenBank/DDBJ whole genome shotgun (WGS) entry which is preliminary data.</text>
</comment>
<dbReference type="AlphaFoldDB" id="A0A1J5Q006"/>
<proteinExistence type="predicted"/>
<dbReference type="EMBL" id="MLJW01001834">
    <property type="protein sequence ID" value="OIQ76568.1"/>
    <property type="molecule type" value="Genomic_DNA"/>
</dbReference>
<name>A0A1J5Q006_9ZZZZ</name>